<evidence type="ECO:0000313" key="3">
    <source>
        <dbReference type="Proteomes" id="UP000616779"/>
    </source>
</evidence>
<accession>A0ABX1XZ72</accession>
<feature type="chain" id="PRO_5046718272" evidence="1">
    <location>
        <begin position="24"/>
        <end position="87"/>
    </location>
</feature>
<comment type="caution">
    <text evidence="2">The sequence shown here is derived from an EMBL/GenBank/DDBJ whole genome shotgun (WGS) entry which is preliminary data.</text>
</comment>
<gene>
    <name evidence="2" type="ORF">GC098_16460</name>
</gene>
<dbReference type="Proteomes" id="UP000616779">
    <property type="component" value="Unassembled WGS sequence"/>
</dbReference>
<name>A0ABX1XZ72_9BACL</name>
<keyword evidence="1" id="KW-0732">Signal</keyword>
<proteinExistence type="predicted"/>
<evidence type="ECO:0000313" key="2">
    <source>
        <dbReference type="EMBL" id="NOU72994.1"/>
    </source>
</evidence>
<keyword evidence="3" id="KW-1185">Reference proteome</keyword>
<dbReference type="EMBL" id="WHOA01000110">
    <property type="protein sequence ID" value="NOU72994.1"/>
    <property type="molecule type" value="Genomic_DNA"/>
</dbReference>
<reference evidence="2 3" key="1">
    <citation type="submission" date="2019-10" db="EMBL/GenBank/DDBJ databases">
        <title>Description of Paenibacillus terrestris sp. nov.</title>
        <authorList>
            <person name="Carlier A."/>
            <person name="Qi S."/>
        </authorList>
    </citation>
    <scope>NUCLEOTIDE SEQUENCE [LARGE SCALE GENOMIC DNA]</scope>
    <source>
        <strain evidence="2 3">LMG 31458</strain>
    </source>
</reference>
<protein>
    <submittedName>
        <fullName evidence="2">Uncharacterized protein</fullName>
    </submittedName>
</protein>
<evidence type="ECO:0000256" key="1">
    <source>
        <dbReference type="SAM" id="SignalP"/>
    </source>
</evidence>
<organism evidence="2 3">
    <name type="scientific">Paenibacillus phytorum</name>
    <dbReference type="NCBI Taxonomy" id="2654977"/>
    <lineage>
        <taxon>Bacteria</taxon>
        <taxon>Bacillati</taxon>
        <taxon>Bacillota</taxon>
        <taxon>Bacilli</taxon>
        <taxon>Bacillales</taxon>
        <taxon>Paenibacillaceae</taxon>
        <taxon>Paenibacillus</taxon>
    </lineage>
</organism>
<feature type="signal peptide" evidence="1">
    <location>
        <begin position="1"/>
        <end position="23"/>
    </location>
</feature>
<sequence>MRIQFLLAVVLLVSPLQGNIANATTPADIKIQGAPTEEVLKDSLFALLIRGLRRPLPSIGQLVSLLTVGERALNYEEGITHRLINVE</sequence>
<dbReference type="RefSeq" id="WP_171644270.1">
    <property type="nucleotide sequence ID" value="NZ_WHOA01000110.1"/>
</dbReference>